<name>A0A183VGP3_TOXCA</name>
<dbReference type="Pfam" id="PF07857">
    <property type="entry name" value="TMEM144"/>
    <property type="match status" value="1"/>
</dbReference>
<evidence type="ECO:0000313" key="7">
    <source>
        <dbReference type="EMBL" id="VDM51234.1"/>
    </source>
</evidence>
<dbReference type="Pfam" id="PF10251">
    <property type="entry name" value="PEN-2"/>
    <property type="match status" value="1"/>
</dbReference>
<dbReference type="PANTHER" id="PTHR16119">
    <property type="entry name" value="TRANSMEMBRANE PROTEIN 144"/>
    <property type="match status" value="1"/>
</dbReference>
<dbReference type="AlphaFoldDB" id="A0A183VGP3"/>
<feature type="transmembrane region" description="Helical" evidence="6">
    <location>
        <begin position="105"/>
        <end position="124"/>
    </location>
</feature>
<comment type="similarity">
    <text evidence="2">Belongs to the TMEM144 family.</text>
</comment>
<proteinExistence type="inferred from homology"/>
<organism evidence="8 9">
    <name type="scientific">Toxocara canis</name>
    <name type="common">Canine roundworm</name>
    <dbReference type="NCBI Taxonomy" id="6265"/>
    <lineage>
        <taxon>Eukaryota</taxon>
        <taxon>Metazoa</taxon>
        <taxon>Ecdysozoa</taxon>
        <taxon>Nematoda</taxon>
        <taxon>Chromadorea</taxon>
        <taxon>Rhabditida</taxon>
        <taxon>Spirurina</taxon>
        <taxon>Ascaridomorpha</taxon>
        <taxon>Ascaridoidea</taxon>
        <taxon>Toxocaridae</taxon>
        <taxon>Toxocara</taxon>
    </lineage>
</organism>
<evidence type="ECO:0000256" key="3">
    <source>
        <dbReference type="ARBA" id="ARBA00022692"/>
    </source>
</evidence>
<dbReference type="InterPro" id="IPR012435">
    <property type="entry name" value="TMEM144"/>
</dbReference>
<protein>
    <submittedName>
        <fullName evidence="9">Gamma-secretase subunit PEN-2</fullName>
    </submittedName>
</protein>
<evidence type="ECO:0000313" key="9">
    <source>
        <dbReference type="WBParaSite" id="TCNE_0001991701-mRNA-1"/>
    </source>
</evidence>
<evidence type="ECO:0000256" key="5">
    <source>
        <dbReference type="ARBA" id="ARBA00023136"/>
    </source>
</evidence>
<dbReference type="GO" id="GO:0015144">
    <property type="term" value="F:carbohydrate transmembrane transporter activity"/>
    <property type="evidence" value="ECO:0007669"/>
    <property type="project" value="InterPro"/>
</dbReference>
<feature type="transmembrane region" description="Helical" evidence="6">
    <location>
        <begin position="30"/>
        <end position="53"/>
    </location>
</feature>
<dbReference type="Proteomes" id="UP000050794">
    <property type="component" value="Unassembled WGS sequence"/>
</dbReference>
<evidence type="ECO:0000256" key="2">
    <source>
        <dbReference type="ARBA" id="ARBA00005731"/>
    </source>
</evidence>
<evidence type="ECO:0000256" key="6">
    <source>
        <dbReference type="SAM" id="Phobius"/>
    </source>
</evidence>
<evidence type="ECO:0000256" key="4">
    <source>
        <dbReference type="ARBA" id="ARBA00022989"/>
    </source>
</evidence>
<dbReference type="GO" id="GO:0016020">
    <property type="term" value="C:membrane"/>
    <property type="evidence" value="ECO:0007669"/>
    <property type="project" value="UniProtKB-SubCell"/>
</dbReference>
<dbReference type="InterPro" id="IPR019379">
    <property type="entry name" value="Gamma_Secretase_Asp_P_PEN2"/>
</dbReference>
<reference evidence="7 8" key="2">
    <citation type="submission" date="2018-11" db="EMBL/GenBank/DDBJ databases">
        <authorList>
            <consortium name="Pathogen Informatics"/>
        </authorList>
    </citation>
    <scope>NUCLEOTIDE SEQUENCE [LARGE SCALE GENOMIC DNA]</scope>
</reference>
<keyword evidence="3 6" id="KW-0812">Transmembrane</keyword>
<dbReference type="PANTHER" id="PTHR16119:SF17">
    <property type="entry name" value="TRANSMEMBRANE PROTEIN 144"/>
    <property type="match status" value="1"/>
</dbReference>
<sequence>ILESKIYNIKSLQGETQLVYDEEFILKRNVIFSLVGACFWVVVITVWEVYFQIERAKGNEWTDRLSFMSTWGDTLQGLAACAVSSLFFGSMFVPLKTQDAGDGLFTQWVMGAAIFVIGMIVNAYEGFPTFHPLAMLGGALWATGSMHSRFLK</sequence>
<accession>A0A183VGP3</accession>
<dbReference type="WBParaSite" id="TCNE_0001991701-mRNA-1">
    <property type="protein sequence ID" value="TCNE_0001991701-mRNA-1"/>
    <property type="gene ID" value="TCNE_0001991701"/>
</dbReference>
<gene>
    <name evidence="7" type="ORF">TCNE_LOCUS19913</name>
</gene>
<evidence type="ECO:0000313" key="8">
    <source>
        <dbReference type="Proteomes" id="UP000050794"/>
    </source>
</evidence>
<feature type="transmembrane region" description="Helical" evidence="6">
    <location>
        <begin position="73"/>
        <end position="93"/>
    </location>
</feature>
<dbReference type="InterPro" id="IPR010651">
    <property type="entry name" value="Sugar_transport"/>
</dbReference>
<dbReference type="EMBL" id="UYWY01027741">
    <property type="protein sequence ID" value="VDM51234.1"/>
    <property type="molecule type" value="Genomic_DNA"/>
</dbReference>
<evidence type="ECO:0000256" key="1">
    <source>
        <dbReference type="ARBA" id="ARBA00004141"/>
    </source>
</evidence>
<comment type="subcellular location">
    <subcellularLocation>
        <location evidence="1">Membrane</location>
        <topology evidence="1">Multi-pass membrane protein</topology>
    </subcellularLocation>
</comment>
<reference evidence="9" key="1">
    <citation type="submission" date="2016-06" db="UniProtKB">
        <authorList>
            <consortium name="WormBaseParasite"/>
        </authorList>
    </citation>
    <scope>IDENTIFICATION</scope>
</reference>
<keyword evidence="8" id="KW-1185">Reference proteome</keyword>
<keyword evidence="4 6" id="KW-1133">Transmembrane helix</keyword>
<keyword evidence="5 6" id="KW-0472">Membrane</keyword>